<name>B9FYI0_ORYSJ</name>
<keyword evidence="2" id="KW-0479">Metal-binding</keyword>
<evidence type="ECO:0000256" key="2">
    <source>
        <dbReference type="ARBA" id="ARBA00022723"/>
    </source>
</evidence>
<accession>B9FYI0</accession>
<dbReference type="GO" id="GO:0008270">
    <property type="term" value="F:zinc ion binding"/>
    <property type="evidence" value="ECO:0007669"/>
    <property type="project" value="UniProtKB-KW"/>
</dbReference>
<dbReference type="AlphaFoldDB" id="B9FYI0"/>
<dbReference type="SUPFAM" id="SSF57667">
    <property type="entry name" value="beta-beta-alpha zinc fingers"/>
    <property type="match status" value="1"/>
</dbReference>
<evidence type="ECO:0000256" key="7">
    <source>
        <dbReference type="SAM" id="MobiDB-lite"/>
    </source>
</evidence>
<proteinExistence type="predicted"/>
<keyword evidence="4" id="KW-0862">Zinc</keyword>
<evidence type="ECO:0000256" key="4">
    <source>
        <dbReference type="ARBA" id="ARBA00022833"/>
    </source>
</evidence>
<dbReference type="GO" id="GO:0009788">
    <property type="term" value="P:negative regulation of abscisic acid-activated signaling pathway"/>
    <property type="evidence" value="ECO:0007669"/>
    <property type="project" value="InterPro"/>
</dbReference>
<sequence length="231" mass="24550">MEKEIISARSTTTTTTTAAAGDVNLDLRLVHSTAAGRQHTAATRNPAPPLAAAGDDRAFSCTYCRRRFYSSQALGGHQNAHKLERSLAKRSRELSAGVTTAAAPPPPHPEPRLALPARRAAPPRPSSAGSPTAGAATGTACTPRQPAATPRTSTFLSSCDTNRGKHPPITRMQGLSVLVASSMASWGLRYLMDHMVLPSYEANGQMGLVTIISAYHDMYALLSRIIDSYNQ</sequence>
<dbReference type="PROSITE" id="PS50157">
    <property type="entry name" value="ZINC_FINGER_C2H2_2"/>
    <property type="match status" value="1"/>
</dbReference>
<evidence type="ECO:0000256" key="6">
    <source>
        <dbReference type="PROSITE-ProRule" id="PRU00042"/>
    </source>
</evidence>
<dbReference type="InterPro" id="IPR013087">
    <property type="entry name" value="Znf_C2H2_type"/>
</dbReference>
<feature type="compositionally biased region" description="Low complexity" evidence="7">
    <location>
        <begin position="112"/>
        <end position="143"/>
    </location>
</feature>
<dbReference type="Gene3D" id="3.30.160.60">
    <property type="entry name" value="Classic Zinc Finger"/>
    <property type="match status" value="1"/>
</dbReference>
<dbReference type="PANTHER" id="PTHR47287:SF15">
    <property type="entry name" value="ZINC FINGER PROTEIN 3-LIKE"/>
    <property type="match status" value="1"/>
</dbReference>
<organism evidence="9">
    <name type="scientific">Oryza sativa subsp. japonica</name>
    <name type="common">Rice</name>
    <dbReference type="NCBI Taxonomy" id="39947"/>
    <lineage>
        <taxon>Eukaryota</taxon>
        <taxon>Viridiplantae</taxon>
        <taxon>Streptophyta</taxon>
        <taxon>Embryophyta</taxon>
        <taxon>Tracheophyta</taxon>
        <taxon>Spermatophyta</taxon>
        <taxon>Magnoliopsida</taxon>
        <taxon>Liliopsida</taxon>
        <taxon>Poales</taxon>
        <taxon>Poaceae</taxon>
        <taxon>BOP clade</taxon>
        <taxon>Oryzoideae</taxon>
        <taxon>Oryzeae</taxon>
        <taxon>Oryzinae</taxon>
        <taxon>Oryza</taxon>
        <taxon>Oryza sativa</taxon>
    </lineage>
</organism>
<dbReference type="GO" id="GO:0005634">
    <property type="term" value="C:nucleus"/>
    <property type="evidence" value="ECO:0007669"/>
    <property type="project" value="UniProtKB-SubCell"/>
</dbReference>
<feature type="compositionally biased region" description="Polar residues" evidence="7">
    <location>
        <begin position="150"/>
        <end position="161"/>
    </location>
</feature>
<dbReference type="Proteomes" id="UP000007752">
    <property type="component" value="Chromosome 8"/>
</dbReference>
<dbReference type="InterPro" id="IPR036236">
    <property type="entry name" value="Znf_C2H2_sf"/>
</dbReference>
<reference evidence="9" key="1">
    <citation type="journal article" date="2005" name="PLoS Biol.">
        <title>The genomes of Oryza sativa: a history of duplications.</title>
        <authorList>
            <person name="Yu J."/>
            <person name="Wang J."/>
            <person name="Lin W."/>
            <person name="Li S."/>
            <person name="Li H."/>
            <person name="Zhou J."/>
            <person name="Ni P."/>
            <person name="Dong W."/>
            <person name="Hu S."/>
            <person name="Zeng C."/>
            <person name="Zhang J."/>
            <person name="Zhang Y."/>
            <person name="Li R."/>
            <person name="Xu Z."/>
            <person name="Li S."/>
            <person name="Li X."/>
            <person name="Zheng H."/>
            <person name="Cong L."/>
            <person name="Lin L."/>
            <person name="Yin J."/>
            <person name="Geng J."/>
            <person name="Li G."/>
            <person name="Shi J."/>
            <person name="Liu J."/>
            <person name="Lv H."/>
            <person name="Li J."/>
            <person name="Wang J."/>
            <person name="Deng Y."/>
            <person name="Ran L."/>
            <person name="Shi X."/>
            <person name="Wang X."/>
            <person name="Wu Q."/>
            <person name="Li C."/>
            <person name="Ren X."/>
            <person name="Wang J."/>
            <person name="Wang X."/>
            <person name="Li D."/>
            <person name="Liu D."/>
            <person name="Zhang X."/>
            <person name="Ji Z."/>
            <person name="Zhao W."/>
            <person name="Sun Y."/>
            <person name="Zhang Z."/>
            <person name="Bao J."/>
            <person name="Han Y."/>
            <person name="Dong L."/>
            <person name="Ji J."/>
            <person name="Chen P."/>
            <person name="Wu S."/>
            <person name="Liu J."/>
            <person name="Xiao Y."/>
            <person name="Bu D."/>
            <person name="Tan J."/>
            <person name="Yang L."/>
            <person name="Ye C."/>
            <person name="Zhang J."/>
            <person name="Xu J."/>
            <person name="Zhou Y."/>
            <person name="Yu Y."/>
            <person name="Zhang B."/>
            <person name="Zhuang S."/>
            <person name="Wei H."/>
            <person name="Liu B."/>
            <person name="Lei M."/>
            <person name="Yu H."/>
            <person name="Li Y."/>
            <person name="Xu H."/>
            <person name="Wei S."/>
            <person name="He X."/>
            <person name="Fang L."/>
            <person name="Zhang Z."/>
            <person name="Zhang Y."/>
            <person name="Huang X."/>
            <person name="Su Z."/>
            <person name="Tong W."/>
            <person name="Li J."/>
            <person name="Tong Z."/>
            <person name="Li S."/>
            <person name="Ye J."/>
            <person name="Wang L."/>
            <person name="Fang L."/>
            <person name="Lei T."/>
            <person name="Chen C."/>
            <person name="Chen H."/>
            <person name="Xu Z."/>
            <person name="Li H."/>
            <person name="Huang H."/>
            <person name="Zhang F."/>
            <person name="Xu H."/>
            <person name="Li N."/>
            <person name="Zhao C."/>
            <person name="Li S."/>
            <person name="Dong L."/>
            <person name="Huang Y."/>
            <person name="Li L."/>
            <person name="Xi Y."/>
            <person name="Qi Q."/>
            <person name="Li W."/>
            <person name="Zhang B."/>
            <person name="Hu W."/>
            <person name="Zhang Y."/>
            <person name="Tian X."/>
            <person name="Jiao Y."/>
            <person name="Liang X."/>
            <person name="Jin J."/>
            <person name="Gao L."/>
            <person name="Zheng W."/>
            <person name="Hao B."/>
            <person name="Liu S."/>
            <person name="Wang W."/>
            <person name="Yuan L."/>
            <person name="Cao M."/>
            <person name="McDermott J."/>
            <person name="Samudrala R."/>
            <person name="Wang J."/>
            <person name="Wong G.K."/>
            <person name="Yang H."/>
        </authorList>
    </citation>
    <scope>NUCLEOTIDE SEQUENCE [LARGE SCALE GENOMIC DNA]</scope>
</reference>
<reference evidence="9" key="2">
    <citation type="submission" date="2008-12" db="EMBL/GenBank/DDBJ databases">
        <title>Improved gene annotation of the rice (Oryza sativa) genomes.</title>
        <authorList>
            <person name="Wang J."/>
            <person name="Li R."/>
            <person name="Fan W."/>
            <person name="Huang Q."/>
            <person name="Zhang J."/>
            <person name="Zhou Y."/>
            <person name="Hu Y."/>
            <person name="Zi S."/>
            <person name="Li J."/>
            <person name="Ni P."/>
            <person name="Zheng H."/>
            <person name="Zhang Y."/>
            <person name="Zhao M."/>
            <person name="Hao Q."/>
            <person name="McDermott J."/>
            <person name="Samudrala R."/>
            <person name="Kristiansen K."/>
            <person name="Wong G.K.-S."/>
        </authorList>
    </citation>
    <scope>NUCLEOTIDE SEQUENCE</scope>
</reference>
<feature type="domain" description="C2H2-type" evidence="8">
    <location>
        <begin position="59"/>
        <end position="86"/>
    </location>
</feature>
<dbReference type="InterPro" id="IPR044246">
    <property type="entry name" value="ZFP3-like"/>
</dbReference>
<keyword evidence="3 6" id="KW-0863">Zinc-finger</keyword>
<protein>
    <recommendedName>
        <fullName evidence="8">C2H2-type domain-containing protein</fullName>
    </recommendedName>
</protein>
<evidence type="ECO:0000256" key="3">
    <source>
        <dbReference type="ARBA" id="ARBA00022771"/>
    </source>
</evidence>
<dbReference type="EMBL" id="CM000145">
    <property type="protein sequence ID" value="EEE69131.1"/>
    <property type="molecule type" value="Genomic_DNA"/>
</dbReference>
<dbReference type="PANTHER" id="PTHR47287">
    <property type="entry name" value="C2H2 AND C2HC ZINC FINGERS SUPERFAMILY PROTEIN"/>
    <property type="match status" value="1"/>
</dbReference>
<comment type="subcellular location">
    <subcellularLocation>
        <location evidence="1">Nucleus</location>
    </subcellularLocation>
</comment>
<gene>
    <name evidence="9" type="ORF">OsJ_28243</name>
</gene>
<keyword evidence="5" id="KW-0539">Nucleus</keyword>
<evidence type="ECO:0000256" key="5">
    <source>
        <dbReference type="ARBA" id="ARBA00023242"/>
    </source>
</evidence>
<evidence type="ECO:0000256" key="1">
    <source>
        <dbReference type="ARBA" id="ARBA00004123"/>
    </source>
</evidence>
<feature type="region of interest" description="Disordered" evidence="7">
    <location>
        <begin position="89"/>
        <end position="167"/>
    </location>
</feature>
<evidence type="ECO:0000259" key="8">
    <source>
        <dbReference type="PROSITE" id="PS50157"/>
    </source>
</evidence>
<dbReference type="PROSITE" id="PS00028">
    <property type="entry name" value="ZINC_FINGER_C2H2_1"/>
    <property type="match status" value="1"/>
</dbReference>
<evidence type="ECO:0000313" key="9">
    <source>
        <dbReference type="EMBL" id="EEE69131.1"/>
    </source>
</evidence>